<protein>
    <recommendedName>
        <fullName evidence="2">Ubiquitin-activating enzyme E1 FCCH domain-containing protein</fullName>
    </recommendedName>
</protein>
<sequence>DKYKISFHITDLGTNNFLAIDNSGNVGRGTASPQKDLHIESGVPTIRMSDDNAATDQTVATLIEFYRGNNTNRVGFLGMESSGNNNLRLSTDYTAGQITLGTGSNATALTIDSNQKVGIGTPSPNEGLTLEGGVLSILETATPTATTNYGKLYTKNNNELFFQDGAGVEHLVHGDSFSNIWFHGTSTTEVAISTEDALTKIDSFTVVGKEDDLVNVVGSISTNDLTLSSIAGGEYEISFHASITATGGADKEMMLALGITLATAKDITDVTDNTISPIVITFPTAHDLENGDMIEIAGVLGNTAANGSFIIFNKAGNTLELSALDGAATVGNGDFDEGSPTGDVTIQYPGNMIVHREVRGTTLGAVSATGVHTLSNSDVLAVYVANLDNTTNLTIAAISFDAFRIGD</sequence>
<proteinExistence type="predicted"/>
<reference evidence="1" key="1">
    <citation type="journal article" date="2015" name="Nature">
        <title>Complex archaea that bridge the gap between prokaryotes and eukaryotes.</title>
        <authorList>
            <person name="Spang A."/>
            <person name="Saw J.H."/>
            <person name="Jorgensen S.L."/>
            <person name="Zaremba-Niedzwiedzka K."/>
            <person name="Martijn J."/>
            <person name="Lind A.E."/>
            <person name="van Eijk R."/>
            <person name="Schleper C."/>
            <person name="Guy L."/>
            <person name="Ettema T.J."/>
        </authorList>
    </citation>
    <scope>NUCLEOTIDE SEQUENCE</scope>
</reference>
<organism evidence="1">
    <name type="scientific">marine sediment metagenome</name>
    <dbReference type="NCBI Taxonomy" id="412755"/>
    <lineage>
        <taxon>unclassified sequences</taxon>
        <taxon>metagenomes</taxon>
        <taxon>ecological metagenomes</taxon>
    </lineage>
</organism>
<feature type="non-terminal residue" evidence="1">
    <location>
        <position position="1"/>
    </location>
</feature>
<name>A0A0F9BLE3_9ZZZZ</name>
<gene>
    <name evidence="1" type="ORF">LCGC14_2513550</name>
</gene>
<evidence type="ECO:0008006" key="2">
    <source>
        <dbReference type="Google" id="ProtNLM"/>
    </source>
</evidence>
<evidence type="ECO:0000313" key="1">
    <source>
        <dbReference type="EMBL" id="KKL14647.1"/>
    </source>
</evidence>
<accession>A0A0F9BLE3</accession>
<dbReference type="EMBL" id="LAZR01040371">
    <property type="protein sequence ID" value="KKL14647.1"/>
    <property type="molecule type" value="Genomic_DNA"/>
</dbReference>
<dbReference type="AlphaFoldDB" id="A0A0F9BLE3"/>
<comment type="caution">
    <text evidence="1">The sequence shown here is derived from an EMBL/GenBank/DDBJ whole genome shotgun (WGS) entry which is preliminary data.</text>
</comment>